<dbReference type="AlphaFoldDB" id="A0A369J4J2"/>
<dbReference type="Pfam" id="PF10342">
    <property type="entry name" value="Kre9_KNH"/>
    <property type="match status" value="1"/>
</dbReference>
<evidence type="ECO:0000259" key="3">
    <source>
        <dbReference type="Pfam" id="PF10342"/>
    </source>
</evidence>
<feature type="domain" description="Yeast cell wall synthesis Kre9/Knh1-like N-terminal" evidence="3">
    <location>
        <begin position="39"/>
        <end position="123"/>
    </location>
</feature>
<sequence length="130" mass="14157">MMTPFSMTFILTIISLFMTLVASAPVSPRDVFVPPVLYPKAGTVWKVGSRHNVTWDVSNPPAQITNKIGRIVLAKGNLLIGLDEPLAEGFDILKGRQEVQIPKNTKPGNDYSIVVFGDSGNNGARFTITK</sequence>
<comment type="caution">
    <text evidence="4">The sequence shown here is derived from an EMBL/GenBank/DDBJ whole genome shotgun (WGS) entry which is preliminary data.</text>
</comment>
<proteinExistence type="predicted"/>
<keyword evidence="5" id="KW-1185">Reference proteome</keyword>
<accession>A0A369J4J2</accession>
<keyword evidence="1 2" id="KW-0732">Signal</keyword>
<feature type="signal peptide" evidence="2">
    <location>
        <begin position="1"/>
        <end position="23"/>
    </location>
</feature>
<evidence type="ECO:0000313" key="4">
    <source>
        <dbReference type="EMBL" id="RDB15325.1"/>
    </source>
</evidence>
<reference evidence="4" key="1">
    <citation type="submission" date="2018-04" db="EMBL/GenBank/DDBJ databases">
        <title>Whole genome sequencing of Hypsizygus marmoreus.</title>
        <authorList>
            <person name="Choi I.-G."/>
            <person name="Min B."/>
            <person name="Kim J.-G."/>
            <person name="Kim S."/>
            <person name="Oh Y.-L."/>
            <person name="Kong W.-S."/>
            <person name="Park H."/>
            <person name="Jeong J."/>
            <person name="Song E.-S."/>
        </authorList>
    </citation>
    <scope>NUCLEOTIDE SEQUENCE [LARGE SCALE GENOMIC DNA]</scope>
    <source>
        <strain evidence="4">51987-8</strain>
    </source>
</reference>
<evidence type="ECO:0000256" key="2">
    <source>
        <dbReference type="SAM" id="SignalP"/>
    </source>
</evidence>
<evidence type="ECO:0000256" key="1">
    <source>
        <dbReference type="ARBA" id="ARBA00022729"/>
    </source>
</evidence>
<feature type="chain" id="PRO_5016952986" description="Yeast cell wall synthesis Kre9/Knh1-like N-terminal domain-containing protein" evidence="2">
    <location>
        <begin position="24"/>
        <end position="130"/>
    </location>
</feature>
<dbReference type="InterPro" id="IPR018466">
    <property type="entry name" value="Kre9/Knh1-like_N"/>
</dbReference>
<evidence type="ECO:0000313" key="5">
    <source>
        <dbReference type="Proteomes" id="UP000076154"/>
    </source>
</evidence>
<dbReference type="STRING" id="39966.A0A369J4J2"/>
<gene>
    <name evidence="4" type="ORF">Hypma_004770</name>
</gene>
<dbReference type="InParanoid" id="A0A369J4J2"/>
<dbReference type="EMBL" id="LUEZ02000184">
    <property type="protein sequence ID" value="RDB15325.1"/>
    <property type="molecule type" value="Genomic_DNA"/>
</dbReference>
<protein>
    <recommendedName>
        <fullName evidence="3">Yeast cell wall synthesis Kre9/Knh1-like N-terminal domain-containing protein</fullName>
    </recommendedName>
</protein>
<organism evidence="4 5">
    <name type="scientific">Hypsizygus marmoreus</name>
    <name type="common">White beech mushroom</name>
    <name type="synonym">Agaricus marmoreus</name>
    <dbReference type="NCBI Taxonomy" id="39966"/>
    <lineage>
        <taxon>Eukaryota</taxon>
        <taxon>Fungi</taxon>
        <taxon>Dikarya</taxon>
        <taxon>Basidiomycota</taxon>
        <taxon>Agaricomycotina</taxon>
        <taxon>Agaricomycetes</taxon>
        <taxon>Agaricomycetidae</taxon>
        <taxon>Agaricales</taxon>
        <taxon>Tricholomatineae</taxon>
        <taxon>Lyophyllaceae</taxon>
        <taxon>Hypsizygus</taxon>
    </lineage>
</organism>
<name>A0A369J4J2_HYPMA</name>
<dbReference type="OrthoDB" id="2317741at2759"/>
<dbReference type="Proteomes" id="UP000076154">
    <property type="component" value="Unassembled WGS sequence"/>
</dbReference>